<evidence type="ECO:0000256" key="1">
    <source>
        <dbReference type="SAM" id="MobiDB-lite"/>
    </source>
</evidence>
<organism evidence="2 3">
    <name type="scientific">Rhipicephalus microplus</name>
    <name type="common">Cattle tick</name>
    <name type="synonym">Boophilus microplus</name>
    <dbReference type="NCBI Taxonomy" id="6941"/>
    <lineage>
        <taxon>Eukaryota</taxon>
        <taxon>Metazoa</taxon>
        <taxon>Ecdysozoa</taxon>
        <taxon>Arthropoda</taxon>
        <taxon>Chelicerata</taxon>
        <taxon>Arachnida</taxon>
        <taxon>Acari</taxon>
        <taxon>Parasitiformes</taxon>
        <taxon>Ixodida</taxon>
        <taxon>Ixodoidea</taxon>
        <taxon>Ixodidae</taxon>
        <taxon>Rhipicephalinae</taxon>
        <taxon>Rhipicephalus</taxon>
        <taxon>Boophilus</taxon>
    </lineage>
</organism>
<reference evidence="2" key="1">
    <citation type="journal article" date="2020" name="Cell">
        <title>Large-Scale Comparative Analyses of Tick Genomes Elucidate Their Genetic Diversity and Vector Capacities.</title>
        <authorList>
            <consortium name="Tick Genome and Microbiome Consortium (TIGMIC)"/>
            <person name="Jia N."/>
            <person name="Wang J."/>
            <person name="Shi W."/>
            <person name="Du L."/>
            <person name="Sun Y."/>
            <person name="Zhan W."/>
            <person name="Jiang J.F."/>
            <person name="Wang Q."/>
            <person name="Zhang B."/>
            <person name="Ji P."/>
            <person name="Bell-Sakyi L."/>
            <person name="Cui X.M."/>
            <person name="Yuan T.T."/>
            <person name="Jiang B.G."/>
            <person name="Yang W.F."/>
            <person name="Lam T.T."/>
            <person name="Chang Q.C."/>
            <person name="Ding S.J."/>
            <person name="Wang X.J."/>
            <person name="Zhu J.G."/>
            <person name="Ruan X.D."/>
            <person name="Zhao L."/>
            <person name="Wei J.T."/>
            <person name="Ye R.Z."/>
            <person name="Que T.C."/>
            <person name="Du C.H."/>
            <person name="Zhou Y.H."/>
            <person name="Cheng J.X."/>
            <person name="Dai P.F."/>
            <person name="Guo W.B."/>
            <person name="Han X.H."/>
            <person name="Huang E.J."/>
            <person name="Li L.F."/>
            <person name="Wei W."/>
            <person name="Gao Y.C."/>
            <person name="Liu J.Z."/>
            <person name="Shao H.Z."/>
            <person name="Wang X."/>
            <person name="Wang C.C."/>
            <person name="Yang T.C."/>
            <person name="Huo Q.B."/>
            <person name="Li W."/>
            <person name="Chen H.Y."/>
            <person name="Chen S.E."/>
            <person name="Zhou L.G."/>
            <person name="Ni X.B."/>
            <person name="Tian J.H."/>
            <person name="Sheng Y."/>
            <person name="Liu T."/>
            <person name="Pan Y.S."/>
            <person name="Xia L.Y."/>
            <person name="Li J."/>
            <person name="Zhao F."/>
            <person name="Cao W.C."/>
        </authorList>
    </citation>
    <scope>NUCLEOTIDE SEQUENCE</scope>
    <source>
        <strain evidence="2">Rmic-2018</strain>
    </source>
</reference>
<sequence>MEDGIPCLPIASVACWIAQQMGKMASSDVVTEVEIQPEIQEVEIEAIPVELPVETVVTTVEAVEGQPMIALQPLPEPGREEIILQTQEEIVGSIDADHEALAGYDNIPVPTPEVLIETSPSTSGKRGRKGKRGGKGRSFGGELTFETDRSTRKWEQKQVQIKTLEGEFSVTMWASGTEDGRCTPHLQRSRHPSQDPDYTEYMTGKKIAPGGIPGVDLSDPKQLAEFANSTPDNGMKQWWEQVQCTSVYSPDKSKSGAGQRSVASCSLPPLFFLSPPPPDSCLPQCHHPLCLNLNGTFGLVKLCEFLYL</sequence>
<accession>A0A9J6E2F4</accession>
<dbReference type="Proteomes" id="UP000821866">
    <property type="component" value="Chromosome 4"/>
</dbReference>
<dbReference type="VEuPathDB" id="VectorBase:LOC119167414"/>
<protein>
    <submittedName>
        <fullName evidence="2">Uncharacterized protein</fullName>
    </submittedName>
</protein>
<name>A0A9J6E2F4_RHIMP</name>
<proteinExistence type="predicted"/>
<feature type="compositionally biased region" description="Basic residues" evidence="1">
    <location>
        <begin position="125"/>
        <end position="135"/>
    </location>
</feature>
<comment type="caution">
    <text evidence="2">The sequence shown here is derived from an EMBL/GenBank/DDBJ whole genome shotgun (WGS) entry which is preliminary data.</text>
</comment>
<evidence type="ECO:0000313" key="3">
    <source>
        <dbReference type="Proteomes" id="UP000821866"/>
    </source>
</evidence>
<evidence type="ECO:0000313" key="2">
    <source>
        <dbReference type="EMBL" id="KAH8028707.1"/>
    </source>
</evidence>
<gene>
    <name evidence="2" type="ORF">HPB51_018131</name>
</gene>
<keyword evidence="3" id="KW-1185">Reference proteome</keyword>
<dbReference type="AlphaFoldDB" id="A0A9J6E2F4"/>
<feature type="region of interest" description="Disordered" evidence="1">
    <location>
        <begin position="105"/>
        <end position="152"/>
    </location>
</feature>
<reference evidence="2" key="2">
    <citation type="submission" date="2021-09" db="EMBL/GenBank/DDBJ databases">
        <authorList>
            <person name="Jia N."/>
            <person name="Wang J."/>
            <person name="Shi W."/>
            <person name="Du L."/>
            <person name="Sun Y."/>
            <person name="Zhan W."/>
            <person name="Jiang J."/>
            <person name="Wang Q."/>
            <person name="Zhang B."/>
            <person name="Ji P."/>
            <person name="Sakyi L.B."/>
            <person name="Cui X."/>
            <person name="Yuan T."/>
            <person name="Jiang B."/>
            <person name="Yang W."/>
            <person name="Lam T.T.-Y."/>
            <person name="Chang Q."/>
            <person name="Ding S."/>
            <person name="Wang X."/>
            <person name="Zhu J."/>
            <person name="Ruan X."/>
            <person name="Zhao L."/>
            <person name="Wei J."/>
            <person name="Que T."/>
            <person name="Du C."/>
            <person name="Cheng J."/>
            <person name="Dai P."/>
            <person name="Han X."/>
            <person name="Huang E."/>
            <person name="Gao Y."/>
            <person name="Liu J."/>
            <person name="Shao H."/>
            <person name="Ye R."/>
            <person name="Li L."/>
            <person name="Wei W."/>
            <person name="Wang X."/>
            <person name="Wang C."/>
            <person name="Huo Q."/>
            <person name="Li W."/>
            <person name="Guo W."/>
            <person name="Chen H."/>
            <person name="Chen S."/>
            <person name="Zhou L."/>
            <person name="Zhou L."/>
            <person name="Ni X."/>
            <person name="Tian J."/>
            <person name="Zhou Y."/>
            <person name="Sheng Y."/>
            <person name="Liu T."/>
            <person name="Pan Y."/>
            <person name="Xia L."/>
            <person name="Li J."/>
            <person name="Zhao F."/>
            <person name="Cao W."/>
        </authorList>
    </citation>
    <scope>NUCLEOTIDE SEQUENCE</scope>
    <source>
        <strain evidence="2">Rmic-2018</strain>
        <tissue evidence="2">Larvae</tissue>
    </source>
</reference>
<dbReference type="EMBL" id="JABSTU010000006">
    <property type="protein sequence ID" value="KAH8028707.1"/>
    <property type="molecule type" value="Genomic_DNA"/>
</dbReference>